<proteinExistence type="predicted"/>
<dbReference type="KEGG" id="tbv:H9L17_12955"/>
<evidence type="ECO:0000256" key="1">
    <source>
        <dbReference type="SAM" id="SignalP"/>
    </source>
</evidence>
<dbReference type="PANTHER" id="PTHR34387:SF1">
    <property type="entry name" value="PERIPLASMIC IMMUNOGENIC PROTEIN"/>
    <property type="match status" value="1"/>
</dbReference>
<dbReference type="Pfam" id="PF04402">
    <property type="entry name" value="SIMPL"/>
    <property type="match status" value="1"/>
</dbReference>
<keyword evidence="1" id="KW-0732">Signal</keyword>
<dbReference type="GO" id="GO:0006974">
    <property type="term" value="P:DNA damage response"/>
    <property type="evidence" value="ECO:0007669"/>
    <property type="project" value="TreeGrafter"/>
</dbReference>
<sequence>MMTMLRPLILALALAAALPMTANAQTPPPAPMVAPPQGTLLSVSATGEASRTPDIATISTGVVTQAADANAAMRDNANQMDKVMAALRAAGIAERDVQTSGINLNPQYKYADNVPPVIVGYQASNTVNVKVRDLSKLGKVLDTLVAQGANQINGPSFGLDKPEAAFEEARLAAVKKAQAQAQTYANALGLQVRRIVSISEGGASLPRPPMPVMRMMAADAGYAKETSVAPGESSVSVSVEMVFELGR</sequence>
<dbReference type="Gene3D" id="3.30.70.2970">
    <property type="entry name" value="Protein of unknown function (DUF541), domain 2"/>
    <property type="match status" value="1"/>
</dbReference>
<keyword evidence="3" id="KW-1185">Reference proteome</keyword>
<dbReference type="Gene3D" id="3.30.110.170">
    <property type="entry name" value="Protein of unknown function (DUF541), domain 1"/>
    <property type="match status" value="1"/>
</dbReference>
<evidence type="ECO:0000313" key="2">
    <source>
        <dbReference type="EMBL" id="QNN48227.1"/>
    </source>
</evidence>
<dbReference type="EMBL" id="CP060711">
    <property type="protein sequence ID" value="QNN48227.1"/>
    <property type="molecule type" value="Genomic_DNA"/>
</dbReference>
<accession>A0A7G9QY02</accession>
<dbReference type="InterPro" id="IPR052022">
    <property type="entry name" value="26kDa_periplasmic_antigen"/>
</dbReference>
<dbReference type="Proteomes" id="UP000515977">
    <property type="component" value="Chromosome"/>
</dbReference>
<gene>
    <name evidence="2" type="ORF">H9L17_12955</name>
</gene>
<dbReference type="PANTHER" id="PTHR34387">
    <property type="entry name" value="SLR1258 PROTEIN"/>
    <property type="match status" value="1"/>
</dbReference>
<organism evidence="2 3">
    <name type="scientific">Thermomonas brevis</name>
    <dbReference type="NCBI Taxonomy" id="215691"/>
    <lineage>
        <taxon>Bacteria</taxon>
        <taxon>Pseudomonadati</taxon>
        <taxon>Pseudomonadota</taxon>
        <taxon>Gammaproteobacteria</taxon>
        <taxon>Lysobacterales</taxon>
        <taxon>Lysobacteraceae</taxon>
        <taxon>Thermomonas</taxon>
    </lineage>
</organism>
<reference evidence="2 3" key="1">
    <citation type="submission" date="2020-08" db="EMBL/GenBank/DDBJ databases">
        <title>Genome sequence of Thermomonas brevis KACC 16975T.</title>
        <authorList>
            <person name="Hyun D.-W."/>
            <person name="Bae J.-W."/>
        </authorList>
    </citation>
    <scope>NUCLEOTIDE SEQUENCE [LARGE SCALE GENOMIC DNA]</scope>
    <source>
        <strain evidence="2 3">KACC 16975</strain>
    </source>
</reference>
<feature type="chain" id="PRO_5028979053" evidence="1">
    <location>
        <begin position="25"/>
        <end position="247"/>
    </location>
</feature>
<name>A0A7G9QY02_9GAMM</name>
<protein>
    <submittedName>
        <fullName evidence="2">SIMPL domain-containing protein</fullName>
    </submittedName>
</protein>
<feature type="signal peptide" evidence="1">
    <location>
        <begin position="1"/>
        <end position="24"/>
    </location>
</feature>
<dbReference type="AlphaFoldDB" id="A0A7G9QY02"/>
<evidence type="ECO:0000313" key="3">
    <source>
        <dbReference type="Proteomes" id="UP000515977"/>
    </source>
</evidence>
<dbReference type="InterPro" id="IPR007497">
    <property type="entry name" value="SIMPL/DUF541"/>
</dbReference>